<dbReference type="GeneID" id="66998769"/>
<organism evidence="1 2">
    <name type="scientific">Aspergillus pseudoviridinutans</name>
    <dbReference type="NCBI Taxonomy" id="1517512"/>
    <lineage>
        <taxon>Eukaryota</taxon>
        <taxon>Fungi</taxon>
        <taxon>Dikarya</taxon>
        <taxon>Ascomycota</taxon>
        <taxon>Pezizomycotina</taxon>
        <taxon>Eurotiomycetes</taxon>
        <taxon>Eurotiomycetidae</taxon>
        <taxon>Eurotiales</taxon>
        <taxon>Aspergillaceae</taxon>
        <taxon>Aspergillus</taxon>
        <taxon>Aspergillus subgen. Fumigati</taxon>
    </lineage>
</organism>
<dbReference type="Proteomes" id="UP001043456">
    <property type="component" value="Unassembled WGS sequence"/>
</dbReference>
<name>A0A9P3B0S4_9EURO</name>
<gene>
    <name evidence="1" type="ORF">Asppvi_000156</name>
</gene>
<comment type="caution">
    <text evidence="1">The sequence shown here is derived from an EMBL/GenBank/DDBJ whole genome shotgun (WGS) entry which is preliminary data.</text>
</comment>
<dbReference type="OrthoDB" id="4156714at2759"/>
<dbReference type="EMBL" id="BHVY01000001">
    <property type="protein sequence ID" value="GIJ81657.1"/>
    <property type="molecule type" value="Genomic_DNA"/>
</dbReference>
<protein>
    <submittedName>
        <fullName evidence="1">Uncharacterized protein</fullName>
    </submittedName>
</protein>
<reference evidence="1 2" key="1">
    <citation type="submission" date="2018-10" db="EMBL/GenBank/DDBJ databases">
        <title>Pan-genome distribution and transcriptional activeness of fungal secondary metabolism genes in Aspergillus section Fumigati.</title>
        <authorList>
            <person name="Takahashi H."/>
            <person name="Umemura M."/>
            <person name="Ninomiya A."/>
            <person name="Kusuya Y."/>
            <person name="Urayama S."/>
            <person name="Shimizu M."/>
            <person name="Watanabe A."/>
            <person name="Kamei K."/>
            <person name="Yaguchi T."/>
            <person name="Hagiwara D."/>
        </authorList>
    </citation>
    <scope>NUCLEOTIDE SEQUENCE [LARGE SCALE GENOMIC DNA]</scope>
    <source>
        <strain evidence="1 2">IFM 55266</strain>
    </source>
</reference>
<evidence type="ECO:0000313" key="1">
    <source>
        <dbReference type="EMBL" id="GIJ81657.1"/>
    </source>
</evidence>
<proteinExistence type="predicted"/>
<accession>A0A9P3B0S4</accession>
<evidence type="ECO:0000313" key="2">
    <source>
        <dbReference type="Proteomes" id="UP001043456"/>
    </source>
</evidence>
<sequence length="291" mass="33287">MAANNGYIPKEDQSIRDELSKLTESIRSWAKKHCLPSLADFEDVAEIEKDMVIHQLTECCSQQDWNSMMKDISIPQNKIPMVLLHALLAKDLFGRMFTDPFFAFPKIDGDHKISAAGYFQRIYHIMIKADEQKAHIWRSQTLQNLSTTRDPNAEAFLQGMTKKLVYGLVNTFLTSPARTLLRKVGNNDAVNQRGRELLSLYDGAAQLALSLWTQRAFMSCPNLRELPRFTVSNPMMRAHRLHRLDEDDTRLDGKRILLCVQPAVLAFGSENAEDYNQHKVWSPAVVVMHEK</sequence>
<keyword evidence="2" id="KW-1185">Reference proteome</keyword>
<dbReference type="RefSeq" id="XP_043152404.1">
    <property type="nucleotide sequence ID" value="XM_043296469.1"/>
</dbReference>
<dbReference type="AlphaFoldDB" id="A0A9P3B0S4"/>